<feature type="domain" description="Uracil-DNA glycosylase-like" evidence="12">
    <location>
        <begin position="84"/>
        <end position="233"/>
    </location>
</feature>
<evidence type="ECO:0000256" key="6">
    <source>
        <dbReference type="ARBA" id="ARBA00022723"/>
    </source>
</evidence>
<evidence type="ECO:0000256" key="3">
    <source>
        <dbReference type="ARBA" id="ARBA00012030"/>
    </source>
</evidence>
<sequence length="253" mass="27634">MTTGSVDDLSLSALYASLREYLQELAETGVEGIPAQEPAETTPHREPAVAAASAGTATTLDEVRQQLGDCQRCGLAAGRTTLVFGSGNPQAELVFVGEAPGADEDRQGQPFVGEAGQILTRIITAMGLTRDDVYICNVLKCRPPGNRNPQQAEIDLCAPFLLEQLRVIRPKALVALGTFAAQTLLDSKEPISRLRGRFHDFHGIPLMPTFHPSFLLRNRTDKQRYWEVWEDMVQVLKLLGLPIPEKQSGSGTR</sequence>
<evidence type="ECO:0000256" key="5">
    <source>
        <dbReference type="ARBA" id="ARBA00022485"/>
    </source>
</evidence>
<evidence type="ECO:0000256" key="4">
    <source>
        <dbReference type="ARBA" id="ARBA00019403"/>
    </source>
</evidence>
<keyword evidence="13" id="KW-0326">Glycosidase</keyword>
<protein>
    <recommendedName>
        <fullName evidence="4">Type-4 uracil-DNA glycosylase</fullName>
        <ecNumber evidence="3">3.2.2.27</ecNumber>
    </recommendedName>
</protein>
<evidence type="ECO:0000256" key="7">
    <source>
        <dbReference type="ARBA" id="ARBA00022763"/>
    </source>
</evidence>
<evidence type="ECO:0000313" key="13">
    <source>
        <dbReference type="EMBL" id="CAH2029950.1"/>
    </source>
</evidence>
<comment type="catalytic activity">
    <reaction evidence="1">
        <text>Hydrolyzes single-stranded DNA or mismatched double-stranded DNA and polynucleotides, releasing free uracil.</text>
        <dbReference type="EC" id="3.2.2.27"/>
    </reaction>
</comment>
<dbReference type="InterPro" id="IPR036895">
    <property type="entry name" value="Uracil-DNA_glycosylase-like_sf"/>
</dbReference>
<dbReference type="SMART" id="SM00987">
    <property type="entry name" value="UreE_C"/>
    <property type="match status" value="1"/>
</dbReference>
<proteinExistence type="inferred from homology"/>
<keyword evidence="11" id="KW-0234">DNA repair</keyword>
<reference evidence="13 14" key="1">
    <citation type="submission" date="2022-03" db="EMBL/GenBank/DDBJ databases">
        <authorList>
            <person name="Koch H."/>
        </authorList>
    </citation>
    <scope>NUCLEOTIDE SEQUENCE [LARGE SCALE GENOMIC DNA]</scope>
    <source>
        <strain evidence="13 14">G1</strain>
    </source>
</reference>
<dbReference type="EMBL" id="OW150024">
    <property type="protein sequence ID" value="CAH2029950.1"/>
    <property type="molecule type" value="Genomic_DNA"/>
</dbReference>
<evidence type="ECO:0000313" key="14">
    <source>
        <dbReference type="Proteomes" id="UP001295463"/>
    </source>
</evidence>
<keyword evidence="5" id="KW-0004">4Fe-4S</keyword>
<dbReference type="InterPro" id="IPR005273">
    <property type="entry name" value="Ura-DNA_glyco_family4"/>
</dbReference>
<comment type="similarity">
    <text evidence="2">Belongs to the uracil-DNA glycosylase (UDG) superfamily. Type 4 (UDGa) family.</text>
</comment>
<dbReference type="RefSeq" id="WP_305730927.1">
    <property type="nucleotide sequence ID" value="NZ_OW150024.1"/>
</dbReference>
<gene>
    <name evidence="13" type="ORF">GEAMG1_0128</name>
</gene>
<keyword evidence="14" id="KW-1185">Reference proteome</keyword>
<evidence type="ECO:0000256" key="10">
    <source>
        <dbReference type="ARBA" id="ARBA00023014"/>
    </source>
</evidence>
<dbReference type="InterPro" id="IPR051536">
    <property type="entry name" value="UDG_Type-4/5"/>
</dbReference>
<dbReference type="Pfam" id="PF03167">
    <property type="entry name" value="UDG"/>
    <property type="match status" value="1"/>
</dbReference>
<keyword evidence="10" id="KW-0411">Iron-sulfur</keyword>
<dbReference type="GO" id="GO:0004844">
    <property type="term" value="F:uracil DNA N-glycosylase activity"/>
    <property type="evidence" value="ECO:0007669"/>
    <property type="project" value="UniProtKB-EC"/>
</dbReference>
<keyword evidence="6" id="KW-0479">Metal-binding</keyword>
<evidence type="ECO:0000256" key="1">
    <source>
        <dbReference type="ARBA" id="ARBA00001400"/>
    </source>
</evidence>
<dbReference type="EC" id="3.2.2.27" evidence="3"/>
<dbReference type="Gene3D" id="3.40.470.10">
    <property type="entry name" value="Uracil-DNA glycosylase-like domain"/>
    <property type="match status" value="1"/>
</dbReference>
<evidence type="ECO:0000256" key="2">
    <source>
        <dbReference type="ARBA" id="ARBA00006521"/>
    </source>
</evidence>
<keyword evidence="8 13" id="KW-0378">Hydrolase</keyword>
<name>A0ABN8HEX6_9BACT</name>
<dbReference type="SUPFAM" id="SSF52141">
    <property type="entry name" value="Uracil-DNA glycosylase-like"/>
    <property type="match status" value="1"/>
</dbReference>
<dbReference type="InterPro" id="IPR005122">
    <property type="entry name" value="Uracil-DNA_glycosylase-like"/>
</dbReference>
<accession>A0ABN8HEX6</accession>
<keyword evidence="9" id="KW-0408">Iron</keyword>
<dbReference type="PANTHER" id="PTHR33693">
    <property type="entry name" value="TYPE-5 URACIL-DNA GLYCOSYLASE"/>
    <property type="match status" value="1"/>
</dbReference>
<evidence type="ECO:0000256" key="11">
    <source>
        <dbReference type="ARBA" id="ARBA00023204"/>
    </source>
</evidence>
<evidence type="ECO:0000256" key="9">
    <source>
        <dbReference type="ARBA" id="ARBA00023004"/>
    </source>
</evidence>
<dbReference type="Proteomes" id="UP001295463">
    <property type="component" value="Chromosome"/>
</dbReference>
<dbReference type="SMART" id="SM00986">
    <property type="entry name" value="UDG"/>
    <property type="match status" value="1"/>
</dbReference>
<evidence type="ECO:0000259" key="12">
    <source>
        <dbReference type="SMART" id="SM00986"/>
    </source>
</evidence>
<evidence type="ECO:0000256" key="8">
    <source>
        <dbReference type="ARBA" id="ARBA00022801"/>
    </source>
</evidence>
<keyword evidence="7" id="KW-0227">DNA damage</keyword>
<organism evidence="13 14">
    <name type="scientific">Trichlorobacter ammonificans</name>
    <dbReference type="NCBI Taxonomy" id="2916410"/>
    <lineage>
        <taxon>Bacteria</taxon>
        <taxon>Pseudomonadati</taxon>
        <taxon>Thermodesulfobacteriota</taxon>
        <taxon>Desulfuromonadia</taxon>
        <taxon>Geobacterales</taxon>
        <taxon>Geobacteraceae</taxon>
        <taxon>Trichlorobacter</taxon>
    </lineage>
</organism>
<dbReference type="CDD" id="cd10030">
    <property type="entry name" value="UDG-F4_TTUDGA_SPO1dp_like"/>
    <property type="match status" value="1"/>
</dbReference>
<dbReference type="NCBIfam" id="TIGR00758">
    <property type="entry name" value="UDG_fam4"/>
    <property type="match status" value="1"/>
</dbReference>
<dbReference type="PANTHER" id="PTHR33693:SF1">
    <property type="entry name" value="TYPE-4 URACIL-DNA GLYCOSYLASE"/>
    <property type="match status" value="1"/>
</dbReference>